<accession>A0ABT9SKG5</accession>
<dbReference type="RefSeq" id="WP_306843014.1">
    <property type="nucleotide sequence ID" value="NZ_JAUSRL010000002.1"/>
</dbReference>
<name>A0ABT9SKG5_9FLAO</name>
<evidence type="ECO:0008006" key="4">
    <source>
        <dbReference type="Google" id="ProtNLM"/>
    </source>
</evidence>
<organism evidence="2 3">
    <name type="scientific">Chryseobacterium lathyri</name>
    <dbReference type="NCBI Taxonomy" id="395933"/>
    <lineage>
        <taxon>Bacteria</taxon>
        <taxon>Pseudomonadati</taxon>
        <taxon>Bacteroidota</taxon>
        <taxon>Flavobacteriia</taxon>
        <taxon>Flavobacteriales</taxon>
        <taxon>Weeksellaceae</taxon>
        <taxon>Chryseobacterium group</taxon>
        <taxon>Chryseobacterium</taxon>
    </lineage>
</organism>
<protein>
    <recommendedName>
        <fullName evidence="4">Lipoprotein</fullName>
    </recommendedName>
</protein>
<evidence type="ECO:0000313" key="2">
    <source>
        <dbReference type="EMBL" id="MDP9959928.1"/>
    </source>
</evidence>
<gene>
    <name evidence="2" type="ORF">J2T04_001807</name>
</gene>
<proteinExistence type="predicted"/>
<dbReference type="Pfam" id="PF20329">
    <property type="entry name" value="DUF6624"/>
    <property type="match status" value="1"/>
</dbReference>
<keyword evidence="1" id="KW-0732">Signal</keyword>
<comment type="caution">
    <text evidence="2">The sequence shown here is derived from an EMBL/GenBank/DDBJ whole genome shotgun (WGS) entry which is preliminary data.</text>
</comment>
<dbReference type="InterPro" id="IPR046732">
    <property type="entry name" value="DUF6624"/>
</dbReference>
<reference evidence="2 3" key="1">
    <citation type="submission" date="2023-07" db="EMBL/GenBank/DDBJ databases">
        <title>Sorghum-associated microbial communities from plants grown in Nebraska, USA.</title>
        <authorList>
            <person name="Schachtman D."/>
        </authorList>
    </citation>
    <scope>NUCLEOTIDE SEQUENCE [LARGE SCALE GENOMIC DNA]</scope>
    <source>
        <strain evidence="2 3">CC351</strain>
    </source>
</reference>
<keyword evidence="3" id="KW-1185">Reference proteome</keyword>
<evidence type="ECO:0000256" key="1">
    <source>
        <dbReference type="SAM" id="SignalP"/>
    </source>
</evidence>
<dbReference type="EMBL" id="JAUSRL010000002">
    <property type="protein sequence ID" value="MDP9959928.1"/>
    <property type="molecule type" value="Genomic_DNA"/>
</dbReference>
<feature type="signal peptide" evidence="1">
    <location>
        <begin position="1"/>
        <end position="19"/>
    </location>
</feature>
<feature type="chain" id="PRO_5045723818" description="Lipoprotein" evidence="1">
    <location>
        <begin position="20"/>
        <end position="223"/>
    </location>
</feature>
<evidence type="ECO:0000313" key="3">
    <source>
        <dbReference type="Proteomes" id="UP001235513"/>
    </source>
</evidence>
<sequence length="223" mass="26475">MMKKNILFLSISICLLACSAQSISKKDRDRVIKELEYIKKVDQEYAGIPPQMFKNKYGEKNAWKIFLAKRDSISLDNQKRIKKMFSKYGYLGFDKVGEEASNNFWISIQHADNDIEFQKQMLDEMRKEVIKNNVRRSDYALLEDRVNKNLGKKQRFGSQLDYNNLEQAVPKNGLADSINIDKLRKEFDLEPYKDYLNRMTQNHYRMNEKLFLEKGIKFPNLYK</sequence>
<dbReference type="Proteomes" id="UP001235513">
    <property type="component" value="Unassembled WGS sequence"/>
</dbReference>